<feature type="domain" description="MPN" evidence="7">
    <location>
        <begin position="93"/>
        <end position="215"/>
    </location>
</feature>
<dbReference type="InterPro" id="IPR001405">
    <property type="entry name" value="UPF0758"/>
</dbReference>
<evidence type="ECO:0000256" key="1">
    <source>
        <dbReference type="ARBA" id="ARBA00022670"/>
    </source>
</evidence>
<dbReference type="PANTHER" id="PTHR30471">
    <property type="entry name" value="DNA REPAIR PROTEIN RADC"/>
    <property type="match status" value="1"/>
</dbReference>
<dbReference type="InterPro" id="IPR037518">
    <property type="entry name" value="MPN"/>
</dbReference>
<comment type="similarity">
    <text evidence="6">Belongs to the UPF0758 family.</text>
</comment>
<keyword evidence="4" id="KW-0862">Zinc</keyword>
<keyword evidence="3" id="KW-0378">Hydrolase</keyword>
<dbReference type="OrthoDB" id="9804482at2"/>
<dbReference type="RefSeq" id="WP_111275682.1">
    <property type="nucleotide sequence ID" value="NZ_QFYS01000003.1"/>
</dbReference>
<protein>
    <recommendedName>
        <fullName evidence="7">MPN domain-containing protein</fullName>
    </recommendedName>
</protein>
<evidence type="ECO:0000256" key="3">
    <source>
        <dbReference type="ARBA" id="ARBA00022801"/>
    </source>
</evidence>
<dbReference type="NCBIfam" id="TIGR00608">
    <property type="entry name" value="radc"/>
    <property type="match status" value="1"/>
</dbReference>
<evidence type="ECO:0000259" key="7">
    <source>
        <dbReference type="PROSITE" id="PS50249"/>
    </source>
</evidence>
<evidence type="ECO:0000256" key="6">
    <source>
        <dbReference type="RuleBase" id="RU003797"/>
    </source>
</evidence>
<keyword evidence="5" id="KW-0482">Metalloprotease</keyword>
<dbReference type="PANTHER" id="PTHR30471:SF3">
    <property type="entry name" value="UPF0758 PROTEIN YEES-RELATED"/>
    <property type="match status" value="1"/>
</dbReference>
<name>A0A328BGY2_9CAUL</name>
<gene>
    <name evidence="8" type="ORF">DJ019_09000</name>
</gene>
<dbReference type="Pfam" id="PF04002">
    <property type="entry name" value="RadC"/>
    <property type="match status" value="1"/>
</dbReference>
<dbReference type="AlphaFoldDB" id="A0A328BGY2"/>
<reference evidence="8 9" key="1">
    <citation type="submission" date="2018-05" db="EMBL/GenBank/DDBJ databases">
        <authorList>
            <person name="Lanie J.A."/>
            <person name="Ng W.-L."/>
            <person name="Kazmierczak K.M."/>
            <person name="Andrzejewski T.M."/>
            <person name="Davidsen T.M."/>
            <person name="Wayne K.J."/>
            <person name="Tettelin H."/>
            <person name="Glass J.I."/>
            <person name="Rusch D."/>
            <person name="Podicherti R."/>
            <person name="Tsui H.-C.T."/>
            <person name="Winkler M.E."/>
        </authorList>
    </citation>
    <scope>NUCLEOTIDE SEQUENCE [LARGE SCALE GENOMIC DNA]</scope>
    <source>
        <strain evidence="8 9">BUT-10</strain>
    </source>
</reference>
<dbReference type="Gene3D" id="3.40.140.10">
    <property type="entry name" value="Cytidine Deaminase, domain 2"/>
    <property type="match status" value="1"/>
</dbReference>
<evidence type="ECO:0000256" key="2">
    <source>
        <dbReference type="ARBA" id="ARBA00022723"/>
    </source>
</evidence>
<accession>A0A328BGY2</accession>
<keyword evidence="2" id="KW-0479">Metal-binding</keyword>
<dbReference type="GO" id="GO:0006508">
    <property type="term" value="P:proteolysis"/>
    <property type="evidence" value="ECO:0007669"/>
    <property type="project" value="UniProtKB-KW"/>
</dbReference>
<evidence type="ECO:0000313" key="8">
    <source>
        <dbReference type="EMBL" id="RAK66373.1"/>
    </source>
</evidence>
<dbReference type="CDD" id="cd08071">
    <property type="entry name" value="MPN_DUF2466"/>
    <property type="match status" value="1"/>
</dbReference>
<dbReference type="Proteomes" id="UP000249524">
    <property type="component" value="Unassembled WGS sequence"/>
</dbReference>
<sequence>MPRSTSTPAEVLARLIRSGPSALDDQEALEVAAGLDAGEAAALFAEFGSLPEVLAASVAALSRSAPAEAAVRLALAKDIARRLLASPLRQRPVLSGWESVAAYLRGMLAGRSRKQLLGLFLDKRNRLIRDEVLGEGTVDHVPVYPREIMRRALELDAAAVVLAHNHPGGLATPSTSDVDSTRQVVEAGRLLRIAVHDHFLVADQEVISFRGLGLL</sequence>
<dbReference type="EMBL" id="QFYS01000003">
    <property type="protein sequence ID" value="RAK66373.1"/>
    <property type="molecule type" value="Genomic_DNA"/>
</dbReference>
<proteinExistence type="inferred from homology"/>
<dbReference type="PROSITE" id="PS50249">
    <property type="entry name" value="MPN"/>
    <property type="match status" value="1"/>
</dbReference>
<dbReference type="GO" id="GO:0046872">
    <property type="term" value="F:metal ion binding"/>
    <property type="evidence" value="ECO:0007669"/>
    <property type="project" value="UniProtKB-KW"/>
</dbReference>
<evidence type="ECO:0000313" key="9">
    <source>
        <dbReference type="Proteomes" id="UP000249524"/>
    </source>
</evidence>
<keyword evidence="1" id="KW-0645">Protease</keyword>
<organism evidence="8 9">
    <name type="scientific">Phenylobacterium kunshanense</name>
    <dbReference type="NCBI Taxonomy" id="1445034"/>
    <lineage>
        <taxon>Bacteria</taxon>
        <taxon>Pseudomonadati</taxon>
        <taxon>Pseudomonadota</taxon>
        <taxon>Alphaproteobacteria</taxon>
        <taxon>Caulobacterales</taxon>
        <taxon>Caulobacteraceae</taxon>
        <taxon>Phenylobacterium</taxon>
    </lineage>
</organism>
<evidence type="ECO:0000256" key="5">
    <source>
        <dbReference type="ARBA" id="ARBA00023049"/>
    </source>
</evidence>
<comment type="caution">
    <text evidence="8">The sequence shown here is derived from an EMBL/GenBank/DDBJ whole genome shotgun (WGS) entry which is preliminary data.</text>
</comment>
<dbReference type="GO" id="GO:0008237">
    <property type="term" value="F:metallopeptidase activity"/>
    <property type="evidence" value="ECO:0007669"/>
    <property type="project" value="UniProtKB-KW"/>
</dbReference>
<keyword evidence="9" id="KW-1185">Reference proteome</keyword>
<evidence type="ECO:0000256" key="4">
    <source>
        <dbReference type="ARBA" id="ARBA00022833"/>
    </source>
</evidence>
<dbReference type="InterPro" id="IPR025657">
    <property type="entry name" value="RadC_JAB"/>
</dbReference>